<dbReference type="VEuPathDB" id="FungiDB:SCODWIG_01031"/>
<keyword evidence="10" id="KW-1185">Reference proteome</keyword>
<dbReference type="GO" id="GO:0006417">
    <property type="term" value="P:regulation of translation"/>
    <property type="evidence" value="ECO:0007669"/>
    <property type="project" value="UniProtKB-KW"/>
</dbReference>
<dbReference type="EMBL" id="UFAJ01000115">
    <property type="protein sequence ID" value="SSD59270.1"/>
    <property type="molecule type" value="Genomic_DNA"/>
</dbReference>
<dbReference type="GO" id="GO:2000640">
    <property type="term" value="P:positive regulation of SREBP signaling pathway"/>
    <property type="evidence" value="ECO:0007669"/>
    <property type="project" value="TreeGrafter"/>
</dbReference>
<evidence type="ECO:0000256" key="7">
    <source>
        <dbReference type="ARBA" id="ARBA00023242"/>
    </source>
</evidence>
<dbReference type="AlphaFoldDB" id="A0A376B560"/>
<evidence type="ECO:0000256" key="2">
    <source>
        <dbReference type="ARBA" id="ARBA00007273"/>
    </source>
</evidence>
<dbReference type="Proteomes" id="UP000262825">
    <property type="component" value="Unassembled WGS sequence"/>
</dbReference>
<keyword evidence="7" id="KW-0539">Nucleus</keyword>
<evidence type="ECO:0000256" key="5">
    <source>
        <dbReference type="ARBA" id="ARBA00023015"/>
    </source>
</evidence>
<gene>
    <name evidence="9" type="ORF">SCODWIG_01031</name>
</gene>
<dbReference type="InterPro" id="IPR024318">
    <property type="entry name" value="Nro1/ETT1"/>
</dbReference>
<organism evidence="9 10">
    <name type="scientific">Saccharomycodes ludwigii</name>
    <dbReference type="NCBI Taxonomy" id="36035"/>
    <lineage>
        <taxon>Eukaryota</taxon>
        <taxon>Fungi</taxon>
        <taxon>Dikarya</taxon>
        <taxon>Ascomycota</taxon>
        <taxon>Saccharomycotina</taxon>
        <taxon>Saccharomycetes</taxon>
        <taxon>Saccharomycodales</taxon>
        <taxon>Saccharomycodaceae</taxon>
        <taxon>Saccharomycodes</taxon>
    </lineage>
</organism>
<dbReference type="PANTHER" id="PTHR28290:SF1">
    <property type="entry name" value="ENHANCER OF TRANSLATION TERMINATION 1"/>
    <property type="match status" value="1"/>
</dbReference>
<accession>A0A376B560</accession>
<keyword evidence="4" id="KW-0810">Translation regulation</keyword>
<comment type="subcellular location">
    <subcellularLocation>
        <location evidence="1">Nucleus</location>
    </subcellularLocation>
</comment>
<name>A0A376B560_9ASCO</name>
<evidence type="ECO:0000256" key="3">
    <source>
        <dbReference type="ARBA" id="ARBA00017359"/>
    </source>
</evidence>
<evidence type="ECO:0000313" key="10">
    <source>
        <dbReference type="Proteomes" id="UP000262825"/>
    </source>
</evidence>
<dbReference type="Gene3D" id="1.25.40.10">
    <property type="entry name" value="Tetratricopeptide repeat domain"/>
    <property type="match status" value="1"/>
</dbReference>
<keyword evidence="5" id="KW-0805">Transcription regulation</keyword>
<comment type="similarity">
    <text evidence="2">Belongs to the ETT1 family.</text>
</comment>
<reference evidence="10" key="1">
    <citation type="submission" date="2018-06" db="EMBL/GenBank/DDBJ databases">
        <authorList>
            <person name="Guldener U."/>
        </authorList>
    </citation>
    <scope>NUCLEOTIDE SEQUENCE [LARGE SCALE GENOMIC DNA]</scope>
    <source>
        <strain evidence="10">UTAD17</strain>
    </source>
</reference>
<evidence type="ECO:0000256" key="8">
    <source>
        <dbReference type="SAM" id="MobiDB-lite"/>
    </source>
</evidence>
<keyword evidence="6" id="KW-0804">Transcription</keyword>
<evidence type="ECO:0000256" key="4">
    <source>
        <dbReference type="ARBA" id="ARBA00022845"/>
    </source>
</evidence>
<proteinExistence type="inferred from homology"/>
<evidence type="ECO:0000256" key="1">
    <source>
        <dbReference type="ARBA" id="ARBA00004123"/>
    </source>
</evidence>
<dbReference type="InterPro" id="IPR011990">
    <property type="entry name" value="TPR-like_helical_dom_sf"/>
</dbReference>
<dbReference type="Pfam" id="PF12753">
    <property type="entry name" value="Nro1"/>
    <property type="match status" value="1"/>
</dbReference>
<evidence type="ECO:0000313" key="9">
    <source>
        <dbReference type="EMBL" id="SSD59270.1"/>
    </source>
</evidence>
<feature type="region of interest" description="Disordered" evidence="8">
    <location>
        <begin position="1"/>
        <end position="35"/>
    </location>
</feature>
<evidence type="ECO:0000256" key="6">
    <source>
        <dbReference type="ARBA" id="ARBA00023163"/>
    </source>
</evidence>
<sequence>MAKRPLGLGKSAQQKIKKQKAQATNDNTSTADEPTQIQIQLDSNADLDDELTQLNGLWNSYVDSERDDELILNGIIHECDRLLRSEQQKEKKSDTKPIVLTDIFHSIYALALSELTIFKSEEDDEKKRFKLIADFFDSALERVQLGLEKYPDSPLLRLTESKIIFQRIPLEYIAQLNTGSKNKKTIPDIKKLLKRGEQVFDIDNIEPKYFDLAFQILQSFNDCLDIIENFGHESEIEEGLDSDVDEDLEEIELDESHPLYEVKKQLDEHYQWLREKLEQLFLKIEKELEKETEEKEDREKITYLYASVAKTIGELYLKAAEIYSHIFTALAYEDDAPKDIDGFDLKTSQKKALELTSKAVNYFEKAVRKDDPQTWVDHAEAIIDLGNLYDYKSEDQESSYAKAESLLEKANKATNGKYKDVLDKLLSNDDDE</sequence>
<dbReference type="PANTHER" id="PTHR28290">
    <property type="entry name" value="ENHANCER OF TRANSLATION TERMINATION 1"/>
    <property type="match status" value="1"/>
</dbReference>
<protein>
    <recommendedName>
        <fullName evidence="3">Enhancer of translation termination 1</fullName>
    </recommendedName>
</protein>
<dbReference type="GO" id="GO:0005634">
    <property type="term" value="C:nucleus"/>
    <property type="evidence" value="ECO:0007669"/>
    <property type="project" value="UniProtKB-SubCell"/>
</dbReference>
<feature type="compositionally biased region" description="Polar residues" evidence="8">
    <location>
        <begin position="24"/>
        <end position="35"/>
    </location>
</feature>